<keyword evidence="9" id="KW-0067">ATP-binding</keyword>
<keyword evidence="4" id="KW-0597">Phosphoprotein</keyword>
<dbReference type="InterPro" id="IPR003661">
    <property type="entry name" value="HisK_dim/P_dom"/>
</dbReference>
<dbReference type="SMART" id="SM00388">
    <property type="entry name" value="HisKA"/>
    <property type="match status" value="1"/>
</dbReference>
<keyword evidence="19" id="KW-1185">Reference proteome</keyword>
<evidence type="ECO:0000256" key="2">
    <source>
        <dbReference type="ARBA" id="ARBA00001971"/>
    </source>
</evidence>
<dbReference type="Proteomes" id="UP000033187">
    <property type="component" value="Chromosome 1"/>
</dbReference>
<dbReference type="InterPro" id="IPR000700">
    <property type="entry name" value="PAS-assoc_C"/>
</dbReference>
<dbReference type="InterPro" id="IPR004358">
    <property type="entry name" value="Sig_transdc_His_kin-like_C"/>
</dbReference>
<evidence type="ECO:0000256" key="13">
    <source>
        <dbReference type="ARBA" id="ARBA00070616"/>
    </source>
</evidence>
<dbReference type="Pfam" id="PF00512">
    <property type="entry name" value="HisKA"/>
    <property type="match status" value="1"/>
</dbReference>
<evidence type="ECO:0000256" key="1">
    <source>
        <dbReference type="ARBA" id="ARBA00000085"/>
    </source>
</evidence>
<dbReference type="EC" id="2.7.13.3" evidence="3"/>
<evidence type="ECO:0000259" key="17">
    <source>
        <dbReference type="PROSITE" id="PS50113"/>
    </source>
</evidence>
<keyword evidence="14" id="KW-0472">Membrane</keyword>
<dbReference type="KEGG" id="fiy:BN1229_v1_2792"/>
<dbReference type="Gene3D" id="3.30.450.20">
    <property type="entry name" value="PAS domain"/>
    <property type="match status" value="1"/>
</dbReference>
<feature type="transmembrane region" description="Helical" evidence="14">
    <location>
        <begin position="114"/>
        <end position="130"/>
    </location>
</feature>
<dbReference type="SUPFAM" id="SSF55874">
    <property type="entry name" value="ATPase domain of HSP90 chaperone/DNA topoisomerase II/histidine kinase"/>
    <property type="match status" value="1"/>
</dbReference>
<proteinExistence type="predicted"/>
<dbReference type="AlphaFoldDB" id="A0A0D6JH72"/>
<feature type="domain" description="PAS" evidence="16">
    <location>
        <begin position="175"/>
        <end position="245"/>
    </location>
</feature>
<dbReference type="OrthoDB" id="9789238at2"/>
<keyword evidence="6 18" id="KW-0808">Transferase</keyword>
<dbReference type="Pfam" id="PF02518">
    <property type="entry name" value="HATPase_c"/>
    <property type="match status" value="1"/>
</dbReference>
<dbReference type="PRINTS" id="PR00344">
    <property type="entry name" value="BCTRLSENSOR"/>
</dbReference>
<evidence type="ECO:0000256" key="6">
    <source>
        <dbReference type="ARBA" id="ARBA00022679"/>
    </source>
</evidence>
<dbReference type="CDD" id="cd00082">
    <property type="entry name" value="HisKA"/>
    <property type="match status" value="1"/>
</dbReference>
<dbReference type="PROSITE" id="PS50112">
    <property type="entry name" value="PAS"/>
    <property type="match status" value="1"/>
</dbReference>
<comment type="catalytic activity">
    <reaction evidence="1">
        <text>ATP + protein L-histidine = ADP + protein N-phospho-L-histidine.</text>
        <dbReference type="EC" id="2.7.13.3"/>
    </reaction>
</comment>
<dbReference type="CDD" id="cd00130">
    <property type="entry name" value="PAS"/>
    <property type="match status" value="1"/>
</dbReference>
<reference evidence="19" key="1">
    <citation type="submission" date="2015-02" db="EMBL/GenBank/DDBJ databases">
        <authorList>
            <person name="Chooi Y.-H."/>
        </authorList>
    </citation>
    <scope>NUCLEOTIDE SEQUENCE [LARGE SCALE GENOMIC DNA]</scope>
    <source>
        <strain evidence="19">strain Y</strain>
    </source>
</reference>
<dbReference type="InterPro" id="IPR003594">
    <property type="entry name" value="HATPase_dom"/>
</dbReference>
<dbReference type="Pfam" id="PF00989">
    <property type="entry name" value="PAS"/>
    <property type="match status" value="1"/>
</dbReference>
<feature type="domain" description="Histidine kinase" evidence="15">
    <location>
        <begin position="322"/>
        <end position="537"/>
    </location>
</feature>
<comment type="function">
    <text evidence="12">Putative oxygen sensor; modulates the activity of FixJ, a transcriptional activator of nitrogen fixation fixK gene. FixL probably acts as a kinase that phosphorylates FixJ.</text>
</comment>
<dbReference type="InterPro" id="IPR036097">
    <property type="entry name" value="HisK_dim/P_sf"/>
</dbReference>
<evidence type="ECO:0000259" key="15">
    <source>
        <dbReference type="PROSITE" id="PS50109"/>
    </source>
</evidence>
<gene>
    <name evidence="18" type="primary">fixL</name>
    <name evidence="18" type="ORF">YBN1229_v1_2792</name>
</gene>
<dbReference type="InterPro" id="IPR005467">
    <property type="entry name" value="His_kinase_dom"/>
</dbReference>
<evidence type="ECO:0000256" key="11">
    <source>
        <dbReference type="ARBA" id="ARBA00023012"/>
    </source>
</evidence>
<evidence type="ECO:0000256" key="3">
    <source>
        <dbReference type="ARBA" id="ARBA00012438"/>
    </source>
</evidence>
<dbReference type="FunFam" id="3.30.450.20:FF:000060">
    <property type="entry name" value="Sensor protein FixL"/>
    <property type="match status" value="1"/>
</dbReference>
<keyword evidence="11" id="KW-0902">Two-component regulatory system</keyword>
<evidence type="ECO:0000256" key="9">
    <source>
        <dbReference type="ARBA" id="ARBA00022840"/>
    </source>
</evidence>
<evidence type="ECO:0000256" key="7">
    <source>
        <dbReference type="ARBA" id="ARBA00022741"/>
    </source>
</evidence>
<evidence type="ECO:0000259" key="16">
    <source>
        <dbReference type="PROSITE" id="PS50112"/>
    </source>
</evidence>
<dbReference type="PROSITE" id="PS50113">
    <property type="entry name" value="PAC"/>
    <property type="match status" value="1"/>
</dbReference>
<feature type="transmembrane region" description="Helical" evidence="14">
    <location>
        <begin position="136"/>
        <end position="156"/>
    </location>
</feature>
<evidence type="ECO:0000256" key="5">
    <source>
        <dbReference type="ARBA" id="ARBA00022617"/>
    </source>
</evidence>
<sequence>MPSDARARTTRLPLLDWVRSRYRSVFPAVWGRPVCRFNSYLNSGLKSSNPQEINCLAEPAVSADVLGFIVALVGIPAALVIQSLWSSFGSHWLIVLLPPIALAAAYLGGLRGGALALLLSIGALLVANAFKLQPNVTLGEILLSLGLTATLAYVGCTHRSILLETRRLSENLSAREAHLRSILDTVPDAMVVIERDGTIVAFNRAGIRQFGYEEEEAVGQNVRILMPEPYRSEHDSYLQRYLSTGEKRIIGTDRVVVGRRKDGSTFPMMLAVGEMKSGDNLFFTGFVRDLTEIAESKSRLREIQNELARLARLNELGEMASTLAHELNQPLSAIANYVQGCIRLLRNMKGPEASRVQDALEETVRQSLRAGQIIRHLREFVTRGETEKQPEQIHKLVEEAGALALVGSREMGVRTVFEFESGSKLVMADRVQIQQVLINLMRNAMEAMRESERRELLVRISSEDIGKIMIEVADTGPGVSPEIGARLFKPFTTSKPGGMGVGLSISKRIVEAHGGELSMYRNSEGGATFRLVLPAIKDQELHDGI</sequence>
<dbReference type="SMART" id="SM00387">
    <property type="entry name" value="HATPase_c"/>
    <property type="match status" value="1"/>
</dbReference>
<keyword evidence="5" id="KW-0349">Heme</keyword>
<feature type="domain" description="PAC" evidence="17">
    <location>
        <begin position="243"/>
        <end position="302"/>
    </location>
</feature>
<dbReference type="NCBIfam" id="TIGR00229">
    <property type="entry name" value="sensory_box"/>
    <property type="match status" value="1"/>
</dbReference>
<dbReference type="GO" id="GO:0000155">
    <property type="term" value="F:phosphorelay sensor kinase activity"/>
    <property type="evidence" value="ECO:0007669"/>
    <property type="project" value="InterPro"/>
</dbReference>
<evidence type="ECO:0000256" key="8">
    <source>
        <dbReference type="ARBA" id="ARBA00022777"/>
    </source>
</evidence>
<dbReference type="SMART" id="SM00091">
    <property type="entry name" value="PAS"/>
    <property type="match status" value="1"/>
</dbReference>
<evidence type="ECO:0000256" key="12">
    <source>
        <dbReference type="ARBA" id="ARBA00059827"/>
    </source>
</evidence>
<evidence type="ECO:0000313" key="18">
    <source>
        <dbReference type="EMBL" id="CPR20846.1"/>
    </source>
</evidence>
<keyword evidence="10" id="KW-0408">Iron</keyword>
<dbReference type="Gene3D" id="1.10.287.130">
    <property type="match status" value="1"/>
</dbReference>
<keyword evidence="5" id="KW-0479">Metal-binding</keyword>
<evidence type="ECO:0000256" key="10">
    <source>
        <dbReference type="ARBA" id="ARBA00023004"/>
    </source>
</evidence>
<keyword evidence="14" id="KW-1133">Transmembrane helix</keyword>
<dbReference type="GO" id="GO:0005524">
    <property type="term" value="F:ATP binding"/>
    <property type="evidence" value="ECO:0007669"/>
    <property type="project" value="UniProtKB-KW"/>
</dbReference>
<dbReference type="PANTHER" id="PTHR43065">
    <property type="entry name" value="SENSOR HISTIDINE KINASE"/>
    <property type="match status" value="1"/>
</dbReference>
<dbReference type="EMBL" id="LN829119">
    <property type="protein sequence ID" value="CPR20846.1"/>
    <property type="molecule type" value="Genomic_DNA"/>
</dbReference>
<dbReference type="SUPFAM" id="SSF47384">
    <property type="entry name" value="Homodimeric domain of signal transducing histidine kinase"/>
    <property type="match status" value="1"/>
</dbReference>
<dbReference type="InterPro" id="IPR036890">
    <property type="entry name" value="HATPase_C_sf"/>
</dbReference>
<dbReference type="PANTHER" id="PTHR43065:SF10">
    <property type="entry name" value="PEROXIDE STRESS-ACTIVATED HISTIDINE KINASE MAK3"/>
    <property type="match status" value="1"/>
</dbReference>
<dbReference type="GO" id="GO:0006355">
    <property type="term" value="P:regulation of DNA-templated transcription"/>
    <property type="evidence" value="ECO:0007669"/>
    <property type="project" value="InterPro"/>
</dbReference>
<name>A0A0D6JH72_9HYPH</name>
<dbReference type="InterPro" id="IPR013767">
    <property type="entry name" value="PAS_fold"/>
</dbReference>
<comment type="cofactor">
    <cofactor evidence="2">
        <name>heme</name>
        <dbReference type="ChEBI" id="CHEBI:30413"/>
    </cofactor>
</comment>
<feature type="transmembrane region" description="Helical" evidence="14">
    <location>
        <begin position="65"/>
        <end position="85"/>
    </location>
</feature>
<evidence type="ECO:0000256" key="4">
    <source>
        <dbReference type="ARBA" id="ARBA00022553"/>
    </source>
</evidence>
<keyword evidence="8" id="KW-0418">Kinase</keyword>
<dbReference type="SUPFAM" id="SSF55785">
    <property type="entry name" value="PYP-like sensor domain (PAS domain)"/>
    <property type="match status" value="1"/>
</dbReference>
<dbReference type="PROSITE" id="PS50109">
    <property type="entry name" value="HIS_KIN"/>
    <property type="match status" value="1"/>
</dbReference>
<keyword evidence="14" id="KW-0812">Transmembrane</keyword>
<dbReference type="InterPro" id="IPR035965">
    <property type="entry name" value="PAS-like_dom_sf"/>
</dbReference>
<dbReference type="InterPro" id="IPR000014">
    <property type="entry name" value="PAS"/>
</dbReference>
<protein>
    <recommendedName>
        <fullName evidence="13">Sensor protein FixL</fullName>
        <ecNumber evidence="3">2.7.13.3</ecNumber>
    </recommendedName>
</protein>
<accession>A0A0D6JH72</accession>
<evidence type="ECO:0000313" key="19">
    <source>
        <dbReference type="Proteomes" id="UP000033187"/>
    </source>
</evidence>
<evidence type="ECO:0000256" key="14">
    <source>
        <dbReference type="SAM" id="Phobius"/>
    </source>
</evidence>
<dbReference type="Gene3D" id="3.30.565.10">
    <property type="entry name" value="Histidine kinase-like ATPase, C-terminal domain"/>
    <property type="match status" value="1"/>
</dbReference>
<keyword evidence="7" id="KW-0547">Nucleotide-binding</keyword>
<organism evidence="18 19">
    <name type="scientific">Candidatus Filomicrobium marinum</name>
    <dbReference type="NCBI Taxonomy" id="1608628"/>
    <lineage>
        <taxon>Bacteria</taxon>
        <taxon>Pseudomonadati</taxon>
        <taxon>Pseudomonadota</taxon>
        <taxon>Alphaproteobacteria</taxon>
        <taxon>Hyphomicrobiales</taxon>
        <taxon>Hyphomicrobiaceae</taxon>
        <taxon>Filomicrobium</taxon>
    </lineage>
</organism>
<dbReference type="KEGG" id="fil:BN1229_v1_3128"/>